<comment type="similarity">
    <text evidence="1">Belongs to the site-specific recombinase resolvase family.</text>
</comment>
<reference evidence="8 9" key="1">
    <citation type="journal article" date="2006" name="Proc. Natl. Acad. Sci. U.S.A.">
        <title>The partitioned Rhizobium etli genome: genetic and metabolic redundancy in seven interacting replicons.</title>
        <authorList>
            <person name="Gonzalez V."/>
            <person name="Santamaria R.I."/>
            <person name="Bustos P."/>
            <person name="Hernandez-Gonzalez I."/>
            <person name="Medrano-Soto A."/>
            <person name="Moreno-Hagelsieb G."/>
            <person name="Janga S.C."/>
            <person name="Ramirez M.A."/>
            <person name="Jimenez-Jacinto V."/>
            <person name="Collado-Vides J."/>
            <person name="Davila G."/>
        </authorList>
    </citation>
    <scope>NUCLEOTIDE SEQUENCE [LARGE SCALE GENOMIC DNA]</scope>
    <source>
        <strain evidence="9">ATCC 51251 / DSM 11541 / JCM 21823 / NBRC 15573 / CFN 42</strain>
    </source>
</reference>
<dbReference type="Gene3D" id="3.40.50.1390">
    <property type="entry name" value="Resolvase, N-terminal catalytic domain"/>
    <property type="match status" value="1"/>
</dbReference>
<feature type="domain" description="Resolvase/invertase-type recombinase catalytic" evidence="7">
    <location>
        <begin position="1"/>
        <end position="136"/>
    </location>
</feature>
<sequence>MIYGYARVSTKKQDLAYQLDRLRKAGCERIIHEKKSGKDTKGRPEFLRLLAGLEPGDVLLSTESDRVARDPLDLVLILREVESAGAQLRLLDEPYIDTAFDFADVIAYFRGWVGRMQRLRILANTANGRAMAKARGVKFGRKPKLSERQRAQVMDRKARGEPCARIAQAFSVSESTISRVRGAER</sequence>
<dbReference type="CDD" id="cd00569">
    <property type="entry name" value="HTH_Hin_like"/>
    <property type="match status" value="1"/>
</dbReference>
<dbReference type="PROSITE" id="PS51736">
    <property type="entry name" value="RECOMBINASES_3"/>
    <property type="match status" value="1"/>
</dbReference>
<dbReference type="CDD" id="cd03768">
    <property type="entry name" value="SR_ResInv"/>
    <property type="match status" value="1"/>
</dbReference>
<feature type="active site" description="O-(5'-phospho-DNA)-serine intermediate" evidence="5 6">
    <location>
        <position position="9"/>
    </location>
</feature>
<organism evidence="8 9">
    <name type="scientific">Rhizobium etli (strain ATCC 51251 / DSM 11541 / JCM 21823 / NBRC 15573 / CFN 42)</name>
    <dbReference type="NCBI Taxonomy" id="347834"/>
    <lineage>
        <taxon>Bacteria</taxon>
        <taxon>Pseudomonadati</taxon>
        <taxon>Pseudomonadota</taxon>
        <taxon>Alphaproteobacteria</taxon>
        <taxon>Hyphomicrobiales</taxon>
        <taxon>Rhizobiaceae</taxon>
        <taxon>Rhizobium/Agrobacterium group</taxon>
        <taxon>Rhizobium</taxon>
    </lineage>
</organism>
<keyword evidence="3" id="KW-0238">DNA-binding</keyword>
<dbReference type="PROSITE" id="PS00397">
    <property type="entry name" value="RECOMBINASES_1"/>
    <property type="match status" value="1"/>
</dbReference>
<dbReference type="GO" id="GO:0015074">
    <property type="term" value="P:DNA integration"/>
    <property type="evidence" value="ECO:0007669"/>
    <property type="project" value="UniProtKB-KW"/>
</dbReference>
<evidence type="ECO:0000313" key="8">
    <source>
        <dbReference type="EMBL" id="ABC90778.1"/>
    </source>
</evidence>
<dbReference type="GO" id="GO:0000150">
    <property type="term" value="F:DNA strand exchange activity"/>
    <property type="evidence" value="ECO:0007669"/>
    <property type="project" value="InterPro"/>
</dbReference>
<evidence type="ECO:0000256" key="2">
    <source>
        <dbReference type="ARBA" id="ARBA00022908"/>
    </source>
</evidence>
<dbReference type="AlphaFoldDB" id="Q2K8Q8"/>
<evidence type="ECO:0000256" key="3">
    <source>
        <dbReference type="ARBA" id="ARBA00023125"/>
    </source>
</evidence>
<keyword evidence="9" id="KW-1185">Reference proteome</keyword>
<protein>
    <submittedName>
        <fullName evidence="8">Probable resolvase protein</fullName>
    </submittedName>
</protein>
<dbReference type="PANTHER" id="PTHR30461:SF26">
    <property type="entry name" value="RESOLVASE HOMOLOG YNEB"/>
    <property type="match status" value="1"/>
</dbReference>
<proteinExistence type="inferred from homology"/>
<dbReference type="InterPro" id="IPR006118">
    <property type="entry name" value="Recombinase_CS"/>
</dbReference>
<dbReference type="Pfam" id="PF13384">
    <property type="entry name" value="HTH_23"/>
    <property type="match status" value="1"/>
</dbReference>
<dbReference type="InterPro" id="IPR009057">
    <property type="entry name" value="Homeodomain-like_sf"/>
</dbReference>
<dbReference type="SUPFAM" id="SSF46689">
    <property type="entry name" value="Homeodomain-like"/>
    <property type="match status" value="1"/>
</dbReference>
<keyword evidence="4" id="KW-0233">DNA recombination</keyword>
<dbReference type="SUPFAM" id="SSF53041">
    <property type="entry name" value="Resolvase-like"/>
    <property type="match status" value="1"/>
</dbReference>
<dbReference type="EMBL" id="CP000133">
    <property type="protein sequence ID" value="ABC90778.1"/>
    <property type="molecule type" value="Genomic_DNA"/>
</dbReference>
<dbReference type="SMART" id="SM00857">
    <property type="entry name" value="Resolvase"/>
    <property type="match status" value="1"/>
</dbReference>
<dbReference type="RefSeq" id="WP_011425267.1">
    <property type="nucleotide sequence ID" value="NC_007761.1"/>
</dbReference>
<dbReference type="HOGENOM" id="CLU_010686_8_0_5"/>
<dbReference type="Pfam" id="PF00239">
    <property type="entry name" value="Resolvase"/>
    <property type="match status" value="1"/>
</dbReference>
<accession>Q2K8Q8</accession>
<dbReference type="Gene3D" id="1.10.10.60">
    <property type="entry name" value="Homeodomain-like"/>
    <property type="match status" value="1"/>
</dbReference>
<dbReference type="PANTHER" id="PTHR30461">
    <property type="entry name" value="DNA-INVERTASE FROM LAMBDOID PROPHAGE"/>
    <property type="match status" value="1"/>
</dbReference>
<dbReference type="OrthoDB" id="9800103at2"/>
<name>Q2K8Q8_RHIEC</name>
<dbReference type="Proteomes" id="UP000001936">
    <property type="component" value="Chromosome"/>
</dbReference>
<evidence type="ECO:0000256" key="6">
    <source>
        <dbReference type="PROSITE-ProRule" id="PRU10137"/>
    </source>
</evidence>
<evidence type="ECO:0000256" key="5">
    <source>
        <dbReference type="PIRSR" id="PIRSR606118-50"/>
    </source>
</evidence>
<keyword evidence="2" id="KW-0229">DNA integration</keyword>
<evidence type="ECO:0000256" key="1">
    <source>
        <dbReference type="ARBA" id="ARBA00009913"/>
    </source>
</evidence>
<dbReference type="InterPro" id="IPR036162">
    <property type="entry name" value="Resolvase-like_N_sf"/>
</dbReference>
<dbReference type="KEGG" id="ret:RHE_CH01993"/>
<gene>
    <name evidence="8" type="ordered locus">RHE_CH01993</name>
</gene>
<dbReference type="GO" id="GO:0003677">
    <property type="term" value="F:DNA binding"/>
    <property type="evidence" value="ECO:0007669"/>
    <property type="project" value="UniProtKB-KW"/>
</dbReference>
<dbReference type="InterPro" id="IPR006119">
    <property type="entry name" value="Resolv_N"/>
</dbReference>
<dbReference type="InterPro" id="IPR050639">
    <property type="entry name" value="SSR_resolvase"/>
</dbReference>
<evidence type="ECO:0000256" key="4">
    <source>
        <dbReference type="ARBA" id="ARBA00023172"/>
    </source>
</evidence>
<evidence type="ECO:0000313" key="9">
    <source>
        <dbReference type="Proteomes" id="UP000001936"/>
    </source>
</evidence>
<dbReference type="eggNOG" id="COG1961">
    <property type="taxonomic scope" value="Bacteria"/>
</dbReference>
<evidence type="ECO:0000259" key="7">
    <source>
        <dbReference type="PROSITE" id="PS51736"/>
    </source>
</evidence>